<accession>A0A9P7U7F8</accession>
<comment type="caution">
    <text evidence="1">The sequence shown here is derived from an EMBL/GenBank/DDBJ whole genome shotgun (WGS) entry which is preliminary data.</text>
</comment>
<proteinExistence type="predicted"/>
<dbReference type="Proteomes" id="UP000699042">
    <property type="component" value="Unassembled WGS sequence"/>
</dbReference>
<dbReference type="EMBL" id="JAESDN010000025">
    <property type="protein sequence ID" value="KAG7040434.1"/>
    <property type="molecule type" value="Genomic_DNA"/>
</dbReference>
<protein>
    <submittedName>
        <fullName evidence="1">TOL protein</fullName>
    </submittedName>
</protein>
<keyword evidence="2" id="KW-1185">Reference proteome</keyword>
<reference evidence="1" key="1">
    <citation type="submission" date="2021-05" db="EMBL/GenBank/DDBJ databases">
        <title>Comparative genomics of three Colletotrichum scovillei strains and genetic complementation revealed genes involved fungal growth and virulence on chili pepper.</title>
        <authorList>
            <person name="Hsieh D.-K."/>
            <person name="Chuang S.-C."/>
            <person name="Chen C.-Y."/>
            <person name="Chao Y.-T."/>
            <person name="Lu M.-Y.J."/>
            <person name="Lee M.-H."/>
            <person name="Shih M.-C."/>
        </authorList>
    </citation>
    <scope>NUCLEOTIDE SEQUENCE</scope>
    <source>
        <strain evidence="1">Coll-153</strain>
    </source>
</reference>
<gene>
    <name evidence="1" type="ORF">JMJ77_009895</name>
</gene>
<evidence type="ECO:0000313" key="1">
    <source>
        <dbReference type="EMBL" id="KAG7040434.1"/>
    </source>
</evidence>
<organism evidence="1 2">
    <name type="scientific">Colletotrichum scovillei</name>
    <dbReference type="NCBI Taxonomy" id="1209932"/>
    <lineage>
        <taxon>Eukaryota</taxon>
        <taxon>Fungi</taxon>
        <taxon>Dikarya</taxon>
        <taxon>Ascomycota</taxon>
        <taxon>Pezizomycotina</taxon>
        <taxon>Sordariomycetes</taxon>
        <taxon>Hypocreomycetidae</taxon>
        <taxon>Glomerellales</taxon>
        <taxon>Glomerellaceae</taxon>
        <taxon>Colletotrichum</taxon>
        <taxon>Colletotrichum acutatum species complex</taxon>
    </lineage>
</organism>
<dbReference type="AlphaFoldDB" id="A0A9P7U7F8"/>
<evidence type="ECO:0000313" key="2">
    <source>
        <dbReference type="Proteomes" id="UP000699042"/>
    </source>
</evidence>
<name>A0A9P7U7F8_9PEZI</name>
<sequence length="90" mass="10208">MADVPDCRTPGTHALHAASLRGCDELNLLSWRKLERRPWQLGEGLSLQSHTLHHLAGNHNERRRQLPSSRGLAAQAAAPRCVECQRQRRR</sequence>